<dbReference type="InterPro" id="IPR050347">
    <property type="entry name" value="Bact_Beta-galactosidase"/>
</dbReference>
<dbReference type="EMBL" id="KB822713">
    <property type="protein sequence ID" value="ETN45231.1"/>
    <property type="molecule type" value="Genomic_DNA"/>
</dbReference>
<evidence type="ECO:0000256" key="2">
    <source>
        <dbReference type="ARBA" id="ARBA00007401"/>
    </source>
</evidence>
<dbReference type="SMART" id="SM01038">
    <property type="entry name" value="Bgal_small_N"/>
    <property type="match status" value="1"/>
</dbReference>
<evidence type="ECO:0000256" key="3">
    <source>
        <dbReference type="ARBA" id="ARBA00012756"/>
    </source>
</evidence>
<dbReference type="InterPro" id="IPR008979">
    <property type="entry name" value="Galactose-bd-like_sf"/>
</dbReference>
<dbReference type="Proteomes" id="UP000030752">
    <property type="component" value="Unassembled WGS sequence"/>
</dbReference>
<sequence>MSGTFPPSTPDWSNIEVIHKGTLAPRSYFFLYDDEAAALKADISASSSVNLSGTWKFQHSKSPFTAPHGFEEPNYDTSTWSDIQVPSHWQLQGWGAPHYTNFNYIIPVDPPHVPYDDNQTGSYVRKFVVPKDFVDQQIRLRFEGVDSAFHVYVNGREVGYSQGSRNASEFDITAFLDTPGENTLAVRVYQWSDGSYIEDQDQWRFSGIFRDVLLVAFPHTHIEDFHVQTLLDDEYKDADLQVKVTTQGTGPIDLKLLDITGQAVASDTKHAADVSTAFSMKLANPRKWSAEDPNLYKLVLSFGGRFIAQNVGFRRIEIVNGIYKVNGRRIVFRGANRHEHHPLHGRAVPYDFMKQDLLIMKKHNINAIRTCHQPSDPRLYSLADELGFWIMDEADLECHGFSVIDQQAMPEEDKIKSAADQQNLSYDRAARWTSDNPEWKDQYVDRAVQLVNRDKNHPCVIMWSLGNEAMYGRNHQAMYDKIKTLDTSRPVHYEGDREAKSADLFSQMYSSVDSIIDFAKEENFTKPLVLCEFIHAMGNGPGNIKEYVDAFYKYPRLQGGWVWEWANHGLLSKDRKTGAEFMAYGGDFGDEPNDYNFIMDGVLFSNHTPTPGLIEYTKAIEPVQVLSHADGKVTIINRYDTISLNHLKCEAQLVGDGVKKPLGSISIPSNIDPHTEAILSIPELDVHDLKGDIYLQLDFSLANLTLWAAAGHITSTSQLQLQAPFALSASLPVPTPDAAVPSIVQHASSLTITTASTIFTLSLASGHLTSLIKSGTEHIHASLGPHLTLSRALTDNDRPQDGQDWLRNYLHLARGHMRSISWSTDSTNRTTTVTVQARLAPPVLSWSFAATTTYTFHPSGRLHIHVTGKPQGANLPPTLPRIGLEMGLPLAFSRVDWFGRGPGESYKDKKLSQQFGNWGFDSVDDLWVDYEFPQEGGNRTDVRWVRFSAPSPTDAALSSVQHAAQGVVGQLANAMSNLFSPGAQTAPPASALGGSECTVDTTPSAPAPAPTAPSSSLTAHFGSRPNFSFHASRYSSADVDSAKHPHELHALKRDYVILRLDADHHGLGTGSCGPKTLDEYALKVEGGGWEFELVLE</sequence>
<dbReference type="GO" id="GO:0004565">
    <property type="term" value="F:beta-galactosidase activity"/>
    <property type="evidence" value="ECO:0007669"/>
    <property type="project" value="UniProtKB-EC"/>
</dbReference>
<dbReference type="Pfam" id="PF00703">
    <property type="entry name" value="Glyco_hydro_2"/>
    <property type="match status" value="1"/>
</dbReference>
<proteinExistence type="inferred from homology"/>
<dbReference type="VEuPathDB" id="FungiDB:HMPREF1541_10108"/>
<evidence type="ECO:0000256" key="1">
    <source>
        <dbReference type="ARBA" id="ARBA00001412"/>
    </source>
</evidence>
<dbReference type="GO" id="GO:0009341">
    <property type="term" value="C:beta-galactosidase complex"/>
    <property type="evidence" value="ECO:0007669"/>
    <property type="project" value="InterPro"/>
</dbReference>
<dbReference type="SUPFAM" id="SSF74650">
    <property type="entry name" value="Galactose mutarotase-like"/>
    <property type="match status" value="1"/>
</dbReference>
<dbReference type="InterPro" id="IPR006103">
    <property type="entry name" value="Glyco_hydro_2_cat"/>
</dbReference>
<dbReference type="SUPFAM" id="SSF49303">
    <property type="entry name" value="beta-Galactosidase/glucuronidase domain"/>
    <property type="match status" value="2"/>
</dbReference>
<evidence type="ECO:0000256" key="4">
    <source>
        <dbReference type="ARBA" id="ARBA00022801"/>
    </source>
</evidence>
<dbReference type="Pfam" id="PF16353">
    <property type="entry name" value="LacZ_4"/>
    <property type="match status" value="1"/>
</dbReference>
<dbReference type="Pfam" id="PF02836">
    <property type="entry name" value="Glyco_hydro_2_C"/>
    <property type="match status" value="1"/>
</dbReference>
<dbReference type="Gene3D" id="3.20.20.80">
    <property type="entry name" value="Glycosidases"/>
    <property type="match status" value="1"/>
</dbReference>
<gene>
    <name evidence="9" type="ORF">HMPREF1541_10108</name>
</gene>
<evidence type="ECO:0000256" key="5">
    <source>
        <dbReference type="ARBA" id="ARBA00023295"/>
    </source>
</evidence>
<dbReference type="InterPro" id="IPR004199">
    <property type="entry name" value="B-gal_small/dom_5"/>
</dbReference>
<dbReference type="EC" id="3.2.1.23" evidence="3"/>
<dbReference type="Pfam" id="PF02929">
    <property type="entry name" value="Bgal_small_N"/>
    <property type="match status" value="1"/>
</dbReference>
<dbReference type="InParanoid" id="W2S921"/>
<dbReference type="SUPFAM" id="SSF51445">
    <property type="entry name" value="(Trans)glycosidases"/>
    <property type="match status" value="1"/>
</dbReference>
<dbReference type="InterPro" id="IPR011013">
    <property type="entry name" value="Gal_mutarotase_sf_dom"/>
</dbReference>
<dbReference type="Gene3D" id="2.60.120.260">
    <property type="entry name" value="Galactose-binding domain-like"/>
    <property type="match status" value="1"/>
</dbReference>
<dbReference type="InterPro" id="IPR017853">
    <property type="entry name" value="GH"/>
</dbReference>
<dbReference type="FunFam" id="3.20.20.80:FF:000018">
    <property type="entry name" value="Beta-galactosidase"/>
    <property type="match status" value="1"/>
</dbReference>
<dbReference type="Pfam" id="PF02837">
    <property type="entry name" value="Glyco_hydro_2_N"/>
    <property type="match status" value="1"/>
</dbReference>
<dbReference type="InterPro" id="IPR014718">
    <property type="entry name" value="GH-type_carb-bd"/>
</dbReference>
<keyword evidence="10" id="KW-1185">Reference proteome</keyword>
<dbReference type="InterPro" id="IPR006104">
    <property type="entry name" value="Glyco_hydro_2_N"/>
</dbReference>
<dbReference type="InterPro" id="IPR036156">
    <property type="entry name" value="Beta-gal/glucu_dom_sf"/>
</dbReference>
<dbReference type="GeneID" id="19977447"/>
<reference evidence="9 10" key="1">
    <citation type="submission" date="2013-03" db="EMBL/GenBank/DDBJ databases">
        <title>The Genome Sequence of Phialophora europaea CBS 101466.</title>
        <authorList>
            <consortium name="The Broad Institute Genomics Platform"/>
            <person name="Cuomo C."/>
            <person name="de Hoog S."/>
            <person name="Gorbushina A."/>
            <person name="Walker B."/>
            <person name="Young S.K."/>
            <person name="Zeng Q."/>
            <person name="Gargeya S."/>
            <person name="Fitzgerald M."/>
            <person name="Haas B."/>
            <person name="Abouelleil A."/>
            <person name="Allen A.W."/>
            <person name="Alvarado L."/>
            <person name="Arachchi H.M."/>
            <person name="Berlin A.M."/>
            <person name="Chapman S.B."/>
            <person name="Gainer-Dewar J."/>
            <person name="Goldberg J."/>
            <person name="Griggs A."/>
            <person name="Gujja S."/>
            <person name="Hansen M."/>
            <person name="Howarth C."/>
            <person name="Imamovic A."/>
            <person name="Ireland A."/>
            <person name="Larimer J."/>
            <person name="McCowan C."/>
            <person name="Murphy C."/>
            <person name="Pearson M."/>
            <person name="Poon T.W."/>
            <person name="Priest M."/>
            <person name="Roberts A."/>
            <person name="Saif S."/>
            <person name="Shea T."/>
            <person name="Sisk P."/>
            <person name="Sykes S."/>
            <person name="Wortman J."/>
            <person name="Nusbaum C."/>
            <person name="Birren B."/>
        </authorList>
    </citation>
    <scope>NUCLEOTIDE SEQUENCE [LARGE SCALE GENOMIC DNA]</scope>
    <source>
        <strain evidence="9 10">CBS 101466</strain>
    </source>
</reference>
<organism evidence="9 10">
    <name type="scientific">Cyphellophora europaea (strain CBS 101466)</name>
    <name type="common">Phialophora europaea</name>
    <dbReference type="NCBI Taxonomy" id="1220924"/>
    <lineage>
        <taxon>Eukaryota</taxon>
        <taxon>Fungi</taxon>
        <taxon>Dikarya</taxon>
        <taxon>Ascomycota</taxon>
        <taxon>Pezizomycotina</taxon>
        <taxon>Eurotiomycetes</taxon>
        <taxon>Chaetothyriomycetidae</taxon>
        <taxon>Chaetothyriales</taxon>
        <taxon>Cyphellophoraceae</taxon>
        <taxon>Cyphellophora</taxon>
    </lineage>
</organism>
<dbReference type="GO" id="GO:0030246">
    <property type="term" value="F:carbohydrate binding"/>
    <property type="evidence" value="ECO:0007669"/>
    <property type="project" value="InterPro"/>
</dbReference>
<dbReference type="GO" id="GO:0005990">
    <property type="term" value="P:lactose catabolic process"/>
    <property type="evidence" value="ECO:0007669"/>
    <property type="project" value="TreeGrafter"/>
</dbReference>
<dbReference type="InterPro" id="IPR006101">
    <property type="entry name" value="Glyco_hydro_2"/>
</dbReference>
<evidence type="ECO:0000259" key="8">
    <source>
        <dbReference type="SMART" id="SM01038"/>
    </source>
</evidence>
<dbReference type="eggNOG" id="KOG2024">
    <property type="taxonomic scope" value="Eukaryota"/>
</dbReference>
<name>W2S921_CYPE1</name>
<dbReference type="PANTHER" id="PTHR46323:SF2">
    <property type="entry name" value="BETA-GALACTOSIDASE"/>
    <property type="match status" value="1"/>
</dbReference>
<feature type="domain" description="Beta galactosidase small chain/" evidence="8">
    <location>
        <begin position="751"/>
        <end position="1094"/>
    </location>
</feature>
<dbReference type="HOGENOM" id="CLU_002346_0_0_1"/>
<evidence type="ECO:0000256" key="6">
    <source>
        <dbReference type="ARBA" id="ARBA00032230"/>
    </source>
</evidence>
<keyword evidence="4" id="KW-0378">Hydrolase</keyword>
<dbReference type="OrthoDB" id="408320at2759"/>
<dbReference type="InterPro" id="IPR006102">
    <property type="entry name" value="Ig-like_GH2"/>
</dbReference>
<dbReference type="PANTHER" id="PTHR46323">
    <property type="entry name" value="BETA-GALACTOSIDASE"/>
    <property type="match status" value="1"/>
</dbReference>
<dbReference type="PRINTS" id="PR00132">
    <property type="entry name" value="GLHYDRLASE2"/>
</dbReference>
<dbReference type="PROSITE" id="PS00608">
    <property type="entry name" value="GLYCOSYL_HYDROL_F2_2"/>
    <property type="match status" value="1"/>
</dbReference>
<dbReference type="AlphaFoldDB" id="W2S921"/>
<dbReference type="SUPFAM" id="SSF49785">
    <property type="entry name" value="Galactose-binding domain-like"/>
    <property type="match status" value="1"/>
</dbReference>
<comment type="similarity">
    <text evidence="2">Belongs to the glycosyl hydrolase 2 family.</text>
</comment>
<dbReference type="InterPro" id="IPR013783">
    <property type="entry name" value="Ig-like_fold"/>
</dbReference>
<evidence type="ECO:0000256" key="7">
    <source>
        <dbReference type="SAM" id="MobiDB-lite"/>
    </source>
</evidence>
<dbReference type="STRING" id="1220924.W2S921"/>
<dbReference type="RefSeq" id="XP_008713001.1">
    <property type="nucleotide sequence ID" value="XM_008714779.1"/>
</dbReference>
<dbReference type="InterPro" id="IPR032312">
    <property type="entry name" value="LacZ_4"/>
</dbReference>
<evidence type="ECO:0000313" key="10">
    <source>
        <dbReference type="Proteomes" id="UP000030752"/>
    </source>
</evidence>
<accession>W2S921</accession>
<evidence type="ECO:0000313" key="9">
    <source>
        <dbReference type="EMBL" id="ETN45231.1"/>
    </source>
</evidence>
<comment type="catalytic activity">
    <reaction evidence="1">
        <text>Hydrolysis of terminal non-reducing beta-D-galactose residues in beta-D-galactosides.</text>
        <dbReference type="EC" id="3.2.1.23"/>
    </reaction>
</comment>
<dbReference type="InterPro" id="IPR023232">
    <property type="entry name" value="Glyco_hydro_2_AS"/>
</dbReference>
<dbReference type="Gene3D" id="2.60.40.10">
    <property type="entry name" value="Immunoglobulins"/>
    <property type="match status" value="2"/>
</dbReference>
<keyword evidence="5" id="KW-0326">Glycosidase</keyword>
<dbReference type="Gene3D" id="2.70.98.10">
    <property type="match status" value="1"/>
</dbReference>
<feature type="region of interest" description="Disordered" evidence="7">
    <location>
        <begin position="984"/>
        <end position="1017"/>
    </location>
</feature>
<protein>
    <recommendedName>
        <fullName evidence="3">beta-galactosidase</fullName>
        <ecNumber evidence="3">3.2.1.23</ecNumber>
    </recommendedName>
    <alternativeName>
        <fullName evidence="6">Lactase</fullName>
    </alternativeName>
</protein>